<evidence type="ECO:0000313" key="10">
    <source>
        <dbReference type="EMBL" id="OEF95612.1"/>
    </source>
</evidence>
<evidence type="ECO:0000256" key="5">
    <source>
        <dbReference type="ARBA" id="ARBA00023274"/>
    </source>
</evidence>
<dbReference type="PANTHER" id="PTHR10986">
    <property type="entry name" value="39S RIBOSOMAL PROTEIN L20"/>
    <property type="match status" value="1"/>
</dbReference>
<dbReference type="InterPro" id="IPR005813">
    <property type="entry name" value="Ribosomal_bL20"/>
</dbReference>
<name>A0A1E5FYF9_9FIRM</name>
<evidence type="ECO:0000256" key="7">
    <source>
        <dbReference type="ARBA" id="ARBA00035172"/>
    </source>
</evidence>
<evidence type="ECO:0000256" key="9">
    <source>
        <dbReference type="RuleBase" id="RU000560"/>
    </source>
</evidence>
<keyword evidence="5 8" id="KW-0687">Ribonucleoprotein</keyword>
<dbReference type="CDD" id="cd07026">
    <property type="entry name" value="Ribosomal_L20"/>
    <property type="match status" value="1"/>
</dbReference>
<keyword evidence="3 8" id="KW-0694">RNA-binding</keyword>
<accession>A0A1E5FYF9</accession>
<evidence type="ECO:0000256" key="2">
    <source>
        <dbReference type="ARBA" id="ARBA00022730"/>
    </source>
</evidence>
<sequence length="119" mass="13641">MPRVKGGYTTRQRRKKVLKLARGYFGSKHTLFRTAKQQVMKSLMFAYRDRRQKKRDFRKLWITRINAAARTNGLSYSNLIHGLKSAGVEVNRKMLADLAVNDKAGFAELANVAKQKINA</sequence>
<evidence type="ECO:0000256" key="1">
    <source>
        <dbReference type="ARBA" id="ARBA00007698"/>
    </source>
</evidence>
<protein>
    <recommendedName>
        <fullName evidence="7 8">Large ribosomal subunit protein bL20</fullName>
    </recommendedName>
</protein>
<dbReference type="Gene3D" id="1.10.1900.20">
    <property type="entry name" value="Ribosomal protein L20"/>
    <property type="match status" value="1"/>
</dbReference>
<gene>
    <name evidence="8" type="primary">rplT</name>
    <name evidence="10" type="ORF">BHF68_12270</name>
</gene>
<evidence type="ECO:0000256" key="8">
    <source>
        <dbReference type="HAMAP-Rule" id="MF_00382"/>
    </source>
</evidence>
<proteinExistence type="inferred from homology"/>
<keyword evidence="11" id="KW-1185">Reference proteome</keyword>
<dbReference type="EMBL" id="MIJE01000036">
    <property type="protein sequence ID" value="OEF95612.1"/>
    <property type="molecule type" value="Genomic_DNA"/>
</dbReference>
<comment type="similarity">
    <text evidence="1 8 9">Belongs to the bacterial ribosomal protein bL20 family.</text>
</comment>
<dbReference type="Proteomes" id="UP000094296">
    <property type="component" value="Unassembled WGS sequence"/>
</dbReference>
<dbReference type="GO" id="GO:0000027">
    <property type="term" value="P:ribosomal large subunit assembly"/>
    <property type="evidence" value="ECO:0007669"/>
    <property type="project" value="UniProtKB-UniRule"/>
</dbReference>
<dbReference type="SUPFAM" id="SSF74731">
    <property type="entry name" value="Ribosomal protein L20"/>
    <property type="match status" value="1"/>
</dbReference>
<keyword evidence="4 8" id="KW-0689">Ribosomal protein</keyword>
<dbReference type="HAMAP" id="MF_00382">
    <property type="entry name" value="Ribosomal_bL20"/>
    <property type="match status" value="1"/>
</dbReference>
<dbReference type="GO" id="GO:0005840">
    <property type="term" value="C:ribosome"/>
    <property type="evidence" value="ECO:0007669"/>
    <property type="project" value="UniProtKB-KW"/>
</dbReference>
<keyword evidence="2 8" id="KW-0699">rRNA-binding</keyword>
<dbReference type="GO" id="GO:1990904">
    <property type="term" value="C:ribonucleoprotein complex"/>
    <property type="evidence" value="ECO:0007669"/>
    <property type="project" value="UniProtKB-KW"/>
</dbReference>
<organism evidence="10 11">
    <name type="scientific">Desulfuribacillus alkaliarsenatis</name>
    <dbReference type="NCBI Taxonomy" id="766136"/>
    <lineage>
        <taxon>Bacteria</taxon>
        <taxon>Bacillati</taxon>
        <taxon>Bacillota</taxon>
        <taxon>Desulfuribacillia</taxon>
        <taxon>Desulfuribacillales</taxon>
        <taxon>Desulfuribacillaceae</taxon>
        <taxon>Desulfuribacillus</taxon>
    </lineage>
</organism>
<dbReference type="PRINTS" id="PR00062">
    <property type="entry name" value="RIBOSOMALL20"/>
</dbReference>
<dbReference type="GO" id="GO:0019843">
    <property type="term" value="F:rRNA binding"/>
    <property type="evidence" value="ECO:0007669"/>
    <property type="project" value="UniProtKB-UniRule"/>
</dbReference>
<evidence type="ECO:0000256" key="6">
    <source>
        <dbReference type="ARBA" id="ARBA00024775"/>
    </source>
</evidence>
<dbReference type="RefSeq" id="WP_069644425.1">
    <property type="nucleotide sequence ID" value="NZ_MIJE01000036.1"/>
</dbReference>
<dbReference type="FunFam" id="1.10.1900.20:FF:000001">
    <property type="entry name" value="50S ribosomal protein L20"/>
    <property type="match status" value="1"/>
</dbReference>
<dbReference type="AlphaFoldDB" id="A0A1E5FYF9"/>
<dbReference type="InterPro" id="IPR049946">
    <property type="entry name" value="RIBOSOMAL_L20_CS"/>
</dbReference>
<comment type="function">
    <text evidence="6 8 9">Binds directly to 23S ribosomal RNA and is necessary for the in vitro assembly process of the 50S ribosomal subunit. It is not involved in the protein synthesizing functions of that subunit.</text>
</comment>
<dbReference type="Gene3D" id="6.10.160.10">
    <property type="match status" value="1"/>
</dbReference>
<evidence type="ECO:0000256" key="4">
    <source>
        <dbReference type="ARBA" id="ARBA00022980"/>
    </source>
</evidence>
<dbReference type="STRING" id="766136.BHF68_12270"/>
<dbReference type="PROSITE" id="PS00937">
    <property type="entry name" value="RIBOSOMAL_L20"/>
    <property type="match status" value="1"/>
</dbReference>
<evidence type="ECO:0000313" key="11">
    <source>
        <dbReference type="Proteomes" id="UP000094296"/>
    </source>
</evidence>
<dbReference type="InterPro" id="IPR035566">
    <property type="entry name" value="Ribosomal_protein_bL20_C"/>
</dbReference>
<evidence type="ECO:0000256" key="3">
    <source>
        <dbReference type="ARBA" id="ARBA00022884"/>
    </source>
</evidence>
<dbReference type="GO" id="GO:0003735">
    <property type="term" value="F:structural constituent of ribosome"/>
    <property type="evidence" value="ECO:0007669"/>
    <property type="project" value="InterPro"/>
</dbReference>
<dbReference type="NCBIfam" id="TIGR01032">
    <property type="entry name" value="rplT_bact"/>
    <property type="match status" value="1"/>
</dbReference>
<dbReference type="GO" id="GO:0006412">
    <property type="term" value="P:translation"/>
    <property type="evidence" value="ECO:0007669"/>
    <property type="project" value="InterPro"/>
</dbReference>
<dbReference type="Pfam" id="PF00453">
    <property type="entry name" value="Ribosomal_L20"/>
    <property type="match status" value="1"/>
</dbReference>
<dbReference type="OrthoDB" id="9808966at2"/>
<comment type="caution">
    <text evidence="10">The sequence shown here is derived from an EMBL/GenBank/DDBJ whole genome shotgun (WGS) entry which is preliminary data.</text>
</comment>
<reference evidence="10 11" key="1">
    <citation type="submission" date="2016-09" db="EMBL/GenBank/DDBJ databases">
        <title>Draft genome sequence for the type strain of Desulfuribacillus alkaliarsenatis AHT28, an obligately anaerobic, sulfidogenic bacterium isolated from Russian soda lake sediments.</title>
        <authorList>
            <person name="Abin C.A."/>
            <person name="Hollibaugh J.T."/>
        </authorList>
    </citation>
    <scope>NUCLEOTIDE SEQUENCE [LARGE SCALE GENOMIC DNA]</scope>
    <source>
        <strain evidence="10 11">AHT28</strain>
    </source>
</reference>